<dbReference type="Gene3D" id="3.30.70.1230">
    <property type="entry name" value="Nucleotide cyclase"/>
    <property type="match status" value="2"/>
</dbReference>
<dbReference type="InterPro" id="IPR029787">
    <property type="entry name" value="Nucleotide_cyclase"/>
</dbReference>
<dbReference type="SUPFAM" id="SSF81653">
    <property type="entry name" value="Calcium ATPase, transduction domain A"/>
    <property type="match status" value="1"/>
</dbReference>
<dbReference type="EMBL" id="CAJZBQ010000045">
    <property type="protein sequence ID" value="CAG9328261.1"/>
    <property type="molecule type" value="Genomic_DNA"/>
</dbReference>
<accession>A0AAU9JTK0</accession>
<feature type="transmembrane region" description="Helical" evidence="8">
    <location>
        <begin position="917"/>
        <end position="938"/>
    </location>
</feature>
<reference evidence="10" key="1">
    <citation type="submission" date="2021-09" db="EMBL/GenBank/DDBJ databases">
        <authorList>
            <consortium name="AG Swart"/>
            <person name="Singh M."/>
            <person name="Singh A."/>
            <person name="Seah K."/>
            <person name="Emmerich C."/>
        </authorList>
    </citation>
    <scope>NUCLEOTIDE SEQUENCE</scope>
    <source>
        <strain evidence="10">ATCC30299</strain>
    </source>
</reference>
<dbReference type="InterPro" id="IPR023214">
    <property type="entry name" value="HAD_sf"/>
</dbReference>
<feature type="transmembrane region" description="Helical" evidence="8">
    <location>
        <begin position="1701"/>
        <end position="1721"/>
    </location>
</feature>
<dbReference type="Gene3D" id="3.40.50.1000">
    <property type="entry name" value="HAD superfamily/HAD-like"/>
    <property type="match status" value="1"/>
</dbReference>
<dbReference type="InterPro" id="IPR036412">
    <property type="entry name" value="HAD-like_sf"/>
</dbReference>
<keyword evidence="6 8" id="KW-0472">Membrane</keyword>
<feature type="region of interest" description="Disordered" evidence="7">
    <location>
        <begin position="1624"/>
        <end position="1647"/>
    </location>
</feature>
<dbReference type="SUPFAM" id="SSF81660">
    <property type="entry name" value="Metal cation-transporting ATPase, ATP-binding domain N"/>
    <property type="match status" value="1"/>
</dbReference>
<organism evidence="10 11">
    <name type="scientific">Blepharisma stoltei</name>
    <dbReference type="NCBI Taxonomy" id="1481888"/>
    <lineage>
        <taxon>Eukaryota</taxon>
        <taxon>Sar</taxon>
        <taxon>Alveolata</taxon>
        <taxon>Ciliophora</taxon>
        <taxon>Postciliodesmatophora</taxon>
        <taxon>Heterotrichea</taxon>
        <taxon>Heterotrichida</taxon>
        <taxon>Blepharismidae</taxon>
        <taxon>Blepharisma</taxon>
    </lineage>
</organism>
<evidence type="ECO:0000256" key="7">
    <source>
        <dbReference type="SAM" id="MobiDB-lite"/>
    </source>
</evidence>
<feature type="transmembrane region" description="Helical" evidence="8">
    <location>
        <begin position="50"/>
        <end position="69"/>
    </location>
</feature>
<dbReference type="GO" id="GO:0140326">
    <property type="term" value="F:ATPase-coupled intramembrane lipid transporter activity"/>
    <property type="evidence" value="ECO:0007669"/>
    <property type="project" value="TreeGrafter"/>
</dbReference>
<dbReference type="GO" id="GO:0035556">
    <property type="term" value="P:intracellular signal transduction"/>
    <property type="evidence" value="ECO:0007669"/>
    <property type="project" value="InterPro"/>
</dbReference>
<dbReference type="SUPFAM" id="SSF56784">
    <property type="entry name" value="HAD-like"/>
    <property type="match status" value="1"/>
</dbReference>
<evidence type="ECO:0000256" key="2">
    <source>
        <dbReference type="ARBA" id="ARBA00022692"/>
    </source>
</evidence>
<evidence type="ECO:0000256" key="6">
    <source>
        <dbReference type="ARBA" id="ARBA00023136"/>
    </source>
</evidence>
<feature type="transmembrane region" description="Helical" evidence="8">
    <location>
        <begin position="75"/>
        <end position="93"/>
    </location>
</feature>
<dbReference type="Pfam" id="PF16212">
    <property type="entry name" value="PhoLip_ATPase_C"/>
    <property type="match status" value="1"/>
</dbReference>
<feature type="transmembrane region" description="Helical" evidence="8">
    <location>
        <begin position="1305"/>
        <end position="1324"/>
    </location>
</feature>
<feature type="domain" description="Guanylate cyclase" evidence="9">
    <location>
        <begin position="1412"/>
        <end position="1548"/>
    </location>
</feature>
<dbReference type="Proteomes" id="UP001162131">
    <property type="component" value="Unassembled WGS sequence"/>
</dbReference>
<keyword evidence="4" id="KW-0460">Magnesium</keyword>
<dbReference type="CDD" id="cd07302">
    <property type="entry name" value="CHD"/>
    <property type="match status" value="2"/>
</dbReference>
<sequence>METFQSDESYRSIVLQGSRPVEGSDFVSNKISSSDFTAISIIKDALLMQFLKLSNLWFLFVSVLEIVYHREGWNTLLLFGLILLSNALRVAYWKNSLYKNDKKSNKSIISVWNGVGFVEKLWENLLVGEIILLKENDIIPADILILAVGNQEYKCYVDTFEVLGERDLRVKKPIKSTQDIINSTDIKHASQFLKRLNETVKISEPRKNFLKFNAKINIRSPKPELISYENYILRGETLVNTPWIFAMAAYTGAETKIYMNSKFETKVSKLDKTLNLIVYWLLLLVITLTGIQVIIGLLLGNAFYNNQVDLVFNSILIVHRMIPSSLFLCVELSRIFQAWIIHKKYKGINFLKSSVNEDLGQVEYILIDKTGSLTKNELALKVCVIGEELYKIESLDDEDNEDGSNSSFKFLAPNQLERSDSNVGLQTARQLKYLIAHDEICNEKTKNFMLCMALCNNAFPVSDIEFTAILEDDRILAKCAQNLGVNMIFRTQNNAVVDINGAPITYKILGVLPFARKQKKSLIVISFPGKEGSILFAKGEKEEMLDLFDGGEESKHLISKIVESKDLSSLRTFIFGYKILSQAMTDQFILDITNANLSPINKVGRIESVFEKIQKNLNYLGIVGLDDTVSENSKQSVKLLSDFGIKFWVLSGDSEESTLKAGLKSALLEENGRIVKLNNLASEQACMEEMLENIKSCIFQEDYSISIPENPKLLISMDSMIQKPMEIRTEDLHHQSSEFQIIKKISDISYFKFKKPRRDTNSLRRKILPLISEPDLNTSMLFKKSYNHNSVDFTLSVDSISLESAIKTKESRQCFVALLFAANAVFFHSILPNQKRKIVKLLKNNFDFKPTVLAVGDGTDDIGMLQEAHIGVSLKRSGFHDAENASDIMIDNLSCLADLIIYEGHNCYNRMWKMAILCFYGNLLLVSVDFFYNVIFGFSANPLIPDELEVIFDLLVMVIPMVCFGIFENMANIKDILEFPNYYFEHIFSVSAMAKGIIFSVLWGFIQGLVIILIMFTSIGEIVNENGFTSNFDLSGFEIYIIIYVLIGITSIWASSKLSLIQIGSQVFVLVFSSVIILLLTYNQLSNDQLIGISEMLGDVSLSWICMIFVPIYMFLITFSVISIYESFKYKKSPKITVLRPNNKFSKDIRLEKYRNCIGEIYNESSDWDKKMNQYTFDINKCKLKFISEYREQDYQKYATEANLQFYKYFMILKLVAIIGVTIYRIIQEIDDLYTLNSFWIFLPDLLWSILIYTEFWKKWLKTIVIINFLTYNTIILMKNIFIPSIPILVIVHFFIGFSQFWYEMIICGLIFSFSGCSATIFYFSRVLNEEHDEVVIGSLEYMITYIGIALTSALIGYTIDKSKRNEYIVSNKVHIEVNKLTSILNLLLPSHVSSRVKNGERSFAKDQGIVSVIFCDMCNFDSIVASYSPQELASFLDDLFSKFDKLCEQSGVSKIETVGKTYMACAGLSIFESEIDPNLTCVSHARRAIEFALLVVKTIKTMKLKNGEELTFKIGINSGKVTAGVVGNHKPQFSLIGDTVNTSSRMCSTCTEINGIQISMDTYELLEEAERNGLEFSAKTIYAKGKGDMDTFIVSLNSRESIKSAEESRKNFQLSLDVPNVSTVSPNANSRHSSVSSQGQTESQNRSSLMYDLDIYETKELFKKTSTGIIEKPSFFSLKCQESQKERNFRLEIMKNKLPFYYTALSIAVLGFFFSIIPIAIKSIAKCDESNIKGIVALSSDIILFAFMIYLLRKYHHKRCFAWVLEFAYVLALVMSLIGTYSKGEIYTNLEVIYIMHWILLMTHCSDLFFHWNFIICLISVSPCVVMLYIEMNSFDRIFILVIITFIAVLYFTLFHREKTMRKSHLLITAGKKEIEKTEQLLKNMMPPHIYQNLRNENNAAEVIKDVTLIYADIVGFTAWSSTNSTADIVKRLSDLFTSFDKKCEKFHVYKVHTIGDCYVAMGYKDNDRNPQQECINMVNFAKSMIEIIEKVNRKYRSQLNMRIGIHTGDIIGAISGTNIVRYDVYGSDVLIANKMESNGEAGKICVSEVTKNLIESSNPELYHFSFSKEISIPSVNRTIKSYMLTDFSSDEESP</sequence>
<proteinExistence type="predicted"/>
<feature type="transmembrane region" description="Helical" evidence="8">
    <location>
        <begin position="276"/>
        <end position="304"/>
    </location>
</feature>
<feature type="transmembrane region" description="Helical" evidence="8">
    <location>
        <begin position="1102"/>
        <end position="1125"/>
    </location>
</feature>
<dbReference type="SUPFAM" id="SSF81665">
    <property type="entry name" value="Calcium ATPase, transmembrane domain M"/>
    <property type="match status" value="1"/>
</dbReference>
<protein>
    <recommendedName>
        <fullName evidence="9">Guanylate cyclase domain-containing protein</fullName>
    </recommendedName>
</protein>
<dbReference type="InterPro" id="IPR023299">
    <property type="entry name" value="ATPase_P-typ_cyto_dom_N"/>
</dbReference>
<feature type="transmembrane region" description="Helical" evidence="8">
    <location>
        <begin position="1336"/>
        <end position="1358"/>
    </location>
</feature>
<dbReference type="Gene3D" id="2.70.150.10">
    <property type="entry name" value="Calcium-transporting ATPase, cytoplasmic transduction domain A"/>
    <property type="match status" value="1"/>
</dbReference>
<feature type="transmembrane region" description="Helical" evidence="8">
    <location>
        <begin position="1761"/>
        <end position="1781"/>
    </location>
</feature>
<dbReference type="GO" id="GO:0009190">
    <property type="term" value="P:cyclic nucleotide biosynthetic process"/>
    <property type="evidence" value="ECO:0007669"/>
    <property type="project" value="InterPro"/>
</dbReference>
<evidence type="ECO:0000256" key="8">
    <source>
        <dbReference type="SAM" id="Phobius"/>
    </source>
</evidence>
<evidence type="ECO:0000256" key="4">
    <source>
        <dbReference type="ARBA" id="ARBA00022842"/>
    </source>
</evidence>
<dbReference type="GO" id="GO:0045332">
    <property type="term" value="P:phospholipid translocation"/>
    <property type="evidence" value="ECO:0007669"/>
    <property type="project" value="TreeGrafter"/>
</dbReference>
<feature type="transmembrane region" description="Helical" evidence="8">
    <location>
        <begin position="1733"/>
        <end position="1754"/>
    </location>
</feature>
<feature type="transmembrane region" description="Helical" evidence="8">
    <location>
        <begin position="1787"/>
        <end position="1804"/>
    </location>
</feature>
<gene>
    <name evidence="10" type="ORF">BSTOLATCC_MIC45716</name>
</gene>
<feature type="domain" description="Guanylate cyclase" evidence="9">
    <location>
        <begin position="1909"/>
        <end position="2038"/>
    </location>
</feature>
<feature type="transmembrane region" description="Helical" evidence="8">
    <location>
        <begin position="1233"/>
        <end position="1253"/>
    </location>
</feature>
<dbReference type="GO" id="GO:0000166">
    <property type="term" value="F:nucleotide binding"/>
    <property type="evidence" value="ECO:0007669"/>
    <property type="project" value="InterPro"/>
</dbReference>
<evidence type="ECO:0000259" key="9">
    <source>
        <dbReference type="PROSITE" id="PS50125"/>
    </source>
</evidence>
<feature type="transmembrane region" description="Helical" evidence="8">
    <location>
        <begin position="997"/>
        <end position="1019"/>
    </location>
</feature>
<dbReference type="InterPro" id="IPR032630">
    <property type="entry name" value="P_typ_ATPase_c"/>
</dbReference>
<dbReference type="GO" id="GO:0046872">
    <property type="term" value="F:metal ion binding"/>
    <property type="evidence" value="ECO:0007669"/>
    <property type="project" value="UniProtKB-KW"/>
</dbReference>
<evidence type="ECO:0000256" key="1">
    <source>
        <dbReference type="ARBA" id="ARBA00004141"/>
    </source>
</evidence>
<dbReference type="PANTHER" id="PTHR24092">
    <property type="entry name" value="PROBABLE PHOSPHOLIPID-TRANSPORTING ATPASE"/>
    <property type="match status" value="1"/>
</dbReference>
<keyword evidence="5 8" id="KW-1133">Transmembrane helix</keyword>
<feature type="transmembrane region" description="Helical" evidence="8">
    <location>
        <begin position="815"/>
        <end position="831"/>
    </location>
</feature>
<feature type="transmembrane region" description="Helical" evidence="8">
    <location>
        <begin position="1839"/>
        <end position="1856"/>
    </location>
</feature>
<evidence type="ECO:0000256" key="5">
    <source>
        <dbReference type="ARBA" id="ARBA00022989"/>
    </source>
</evidence>
<keyword evidence="3" id="KW-0479">Metal-binding</keyword>
<dbReference type="InterPro" id="IPR032631">
    <property type="entry name" value="P-type_ATPase_N"/>
</dbReference>
<feature type="transmembrane region" description="Helical" evidence="8">
    <location>
        <begin position="1206"/>
        <end position="1227"/>
    </location>
</feature>
<evidence type="ECO:0000256" key="3">
    <source>
        <dbReference type="ARBA" id="ARBA00022723"/>
    </source>
</evidence>
<dbReference type="InterPro" id="IPR001054">
    <property type="entry name" value="A/G_cyclase"/>
</dbReference>
<feature type="transmembrane region" description="Helical" evidence="8">
    <location>
        <begin position="1039"/>
        <end position="1056"/>
    </location>
</feature>
<feature type="transmembrane region" description="Helical" evidence="8">
    <location>
        <begin position="1811"/>
        <end position="1833"/>
    </location>
</feature>
<comment type="subcellular location">
    <subcellularLocation>
        <location evidence="1">Membrane</location>
        <topology evidence="1">Multi-pass membrane protein</topology>
    </subcellularLocation>
</comment>
<evidence type="ECO:0000313" key="11">
    <source>
        <dbReference type="Proteomes" id="UP001162131"/>
    </source>
</evidence>
<dbReference type="Gene3D" id="3.40.1110.10">
    <property type="entry name" value="Calcium-transporting ATPase, cytoplasmic domain N"/>
    <property type="match status" value="1"/>
</dbReference>
<feature type="transmembrane region" description="Helical" evidence="8">
    <location>
        <begin position="1063"/>
        <end position="1082"/>
    </location>
</feature>
<dbReference type="SUPFAM" id="SSF55073">
    <property type="entry name" value="Nucleotide cyclase"/>
    <property type="match status" value="2"/>
</dbReference>
<comment type="caution">
    <text evidence="10">The sequence shown here is derived from an EMBL/GenBank/DDBJ whole genome shotgun (WGS) entry which is preliminary data.</text>
</comment>
<dbReference type="Pfam" id="PF16209">
    <property type="entry name" value="PhoLip_ATPase_N"/>
    <property type="match status" value="1"/>
</dbReference>
<dbReference type="InterPro" id="IPR008250">
    <property type="entry name" value="ATPase_P-typ_transduc_dom_A_sf"/>
</dbReference>
<dbReference type="Pfam" id="PF00211">
    <property type="entry name" value="Guanylate_cyc"/>
    <property type="match status" value="2"/>
</dbReference>
<evidence type="ECO:0000313" key="10">
    <source>
        <dbReference type="EMBL" id="CAG9328261.1"/>
    </source>
</evidence>
<keyword evidence="11" id="KW-1185">Reference proteome</keyword>
<keyword evidence="2 8" id="KW-0812">Transmembrane</keyword>
<dbReference type="PROSITE" id="PS50125">
    <property type="entry name" value="GUANYLATE_CYCLASE_2"/>
    <property type="match status" value="2"/>
</dbReference>
<dbReference type="InterPro" id="IPR023298">
    <property type="entry name" value="ATPase_P-typ_TM_dom_sf"/>
</dbReference>
<dbReference type="SMART" id="SM00044">
    <property type="entry name" value="CYCc"/>
    <property type="match status" value="2"/>
</dbReference>
<dbReference type="GO" id="GO:0005886">
    <property type="term" value="C:plasma membrane"/>
    <property type="evidence" value="ECO:0007669"/>
    <property type="project" value="TreeGrafter"/>
</dbReference>
<feature type="transmembrane region" description="Helical" evidence="8">
    <location>
        <begin position="950"/>
        <end position="967"/>
    </location>
</feature>
<name>A0AAU9JTK0_9CILI</name>